<feature type="compositionally biased region" description="Basic residues" evidence="1">
    <location>
        <begin position="97"/>
        <end position="108"/>
    </location>
</feature>
<feature type="region of interest" description="Disordered" evidence="1">
    <location>
        <begin position="1"/>
        <end position="108"/>
    </location>
</feature>
<dbReference type="AlphaFoldDB" id="L5JVG4"/>
<feature type="compositionally biased region" description="Pro residues" evidence="1">
    <location>
        <begin position="42"/>
        <end position="58"/>
    </location>
</feature>
<keyword evidence="3" id="KW-1185">Reference proteome</keyword>
<feature type="compositionally biased region" description="Basic and acidic residues" evidence="1">
    <location>
        <begin position="10"/>
        <end position="25"/>
    </location>
</feature>
<name>L5JVG4_PTEAL</name>
<evidence type="ECO:0000313" key="3">
    <source>
        <dbReference type="Proteomes" id="UP000010552"/>
    </source>
</evidence>
<organism evidence="2 3">
    <name type="scientific">Pteropus alecto</name>
    <name type="common">Black flying fox</name>
    <dbReference type="NCBI Taxonomy" id="9402"/>
    <lineage>
        <taxon>Eukaryota</taxon>
        <taxon>Metazoa</taxon>
        <taxon>Chordata</taxon>
        <taxon>Craniata</taxon>
        <taxon>Vertebrata</taxon>
        <taxon>Euteleostomi</taxon>
        <taxon>Mammalia</taxon>
        <taxon>Eutheria</taxon>
        <taxon>Laurasiatheria</taxon>
        <taxon>Chiroptera</taxon>
        <taxon>Yinpterochiroptera</taxon>
        <taxon>Pteropodoidea</taxon>
        <taxon>Pteropodidae</taxon>
        <taxon>Pteropodinae</taxon>
        <taxon>Pteropus</taxon>
    </lineage>
</organism>
<gene>
    <name evidence="2" type="ORF">PAL_GLEAN10022351</name>
</gene>
<reference evidence="3" key="1">
    <citation type="journal article" date="2013" name="Science">
        <title>Comparative analysis of bat genomes provides insight into the evolution of flight and immunity.</title>
        <authorList>
            <person name="Zhang G."/>
            <person name="Cowled C."/>
            <person name="Shi Z."/>
            <person name="Huang Z."/>
            <person name="Bishop-Lilly K.A."/>
            <person name="Fang X."/>
            <person name="Wynne J.W."/>
            <person name="Xiong Z."/>
            <person name="Baker M.L."/>
            <person name="Zhao W."/>
            <person name="Tachedjian M."/>
            <person name="Zhu Y."/>
            <person name="Zhou P."/>
            <person name="Jiang X."/>
            <person name="Ng J."/>
            <person name="Yang L."/>
            <person name="Wu L."/>
            <person name="Xiao J."/>
            <person name="Feng Y."/>
            <person name="Chen Y."/>
            <person name="Sun X."/>
            <person name="Zhang Y."/>
            <person name="Marsh G.A."/>
            <person name="Crameri G."/>
            <person name="Broder C.C."/>
            <person name="Frey K.G."/>
            <person name="Wang L.F."/>
            <person name="Wang J."/>
        </authorList>
    </citation>
    <scope>NUCLEOTIDE SEQUENCE [LARGE SCALE GENOMIC DNA]</scope>
</reference>
<dbReference type="EMBL" id="KB031122">
    <property type="protein sequence ID" value="ELK02466.1"/>
    <property type="molecule type" value="Genomic_DNA"/>
</dbReference>
<accession>L5JVG4</accession>
<feature type="compositionally biased region" description="Basic and acidic residues" evidence="1">
    <location>
        <begin position="85"/>
        <end position="96"/>
    </location>
</feature>
<feature type="compositionally biased region" description="Low complexity" evidence="1">
    <location>
        <begin position="26"/>
        <end position="35"/>
    </location>
</feature>
<proteinExistence type="predicted"/>
<dbReference type="Proteomes" id="UP000010552">
    <property type="component" value="Unassembled WGS sequence"/>
</dbReference>
<sequence length="108" mass="12311">MTGNSWARAADSKYEHRRRAREDGGARPPRTGPAARPRRRQLPPPPNPPNPPNPPLLQPPEAAGRDPEMEALFQGRAFPVLKPKSRAEHPTYETHLRPLRARKKRNHR</sequence>
<protein>
    <submittedName>
        <fullName evidence="2">Uncharacterized protein</fullName>
    </submittedName>
</protein>
<evidence type="ECO:0000256" key="1">
    <source>
        <dbReference type="SAM" id="MobiDB-lite"/>
    </source>
</evidence>
<dbReference type="InParanoid" id="L5JVG4"/>
<evidence type="ECO:0000313" key="2">
    <source>
        <dbReference type="EMBL" id="ELK02466.1"/>
    </source>
</evidence>